<evidence type="ECO:0000256" key="2">
    <source>
        <dbReference type="ARBA" id="ARBA00007613"/>
    </source>
</evidence>
<evidence type="ECO:0000256" key="5">
    <source>
        <dbReference type="ARBA" id="ARBA00022692"/>
    </source>
</evidence>
<protein>
    <submittedName>
        <fullName evidence="9">TolC family protein</fullName>
    </submittedName>
</protein>
<proteinExistence type="inferred from homology"/>
<evidence type="ECO:0000313" key="9">
    <source>
        <dbReference type="EMBL" id="WZN43532.1"/>
    </source>
</evidence>
<dbReference type="Pfam" id="PF02321">
    <property type="entry name" value="OEP"/>
    <property type="match status" value="1"/>
</dbReference>
<keyword evidence="7" id="KW-0998">Cell outer membrane</keyword>
<organism evidence="9 10">
    <name type="scientific">Chitinophaga pollutisoli</name>
    <dbReference type="NCBI Taxonomy" id="3133966"/>
    <lineage>
        <taxon>Bacteria</taxon>
        <taxon>Pseudomonadati</taxon>
        <taxon>Bacteroidota</taxon>
        <taxon>Chitinophagia</taxon>
        <taxon>Chitinophagales</taxon>
        <taxon>Chitinophagaceae</taxon>
        <taxon>Chitinophaga</taxon>
    </lineage>
</organism>
<evidence type="ECO:0000256" key="4">
    <source>
        <dbReference type="ARBA" id="ARBA00022452"/>
    </source>
</evidence>
<feature type="signal peptide" evidence="8">
    <location>
        <begin position="1"/>
        <end position="23"/>
    </location>
</feature>
<evidence type="ECO:0000256" key="7">
    <source>
        <dbReference type="ARBA" id="ARBA00023237"/>
    </source>
</evidence>
<keyword evidence="10" id="KW-1185">Reference proteome</keyword>
<dbReference type="Gene3D" id="1.20.1600.10">
    <property type="entry name" value="Outer membrane efflux proteins (OEP)"/>
    <property type="match status" value="1"/>
</dbReference>
<comment type="subcellular location">
    <subcellularLocation>
        <location evidence="1">Cell outer membrane</location>
    </subcellularLocation>
</comment>
<evidence type="ECO:0000256" key="3">
    <source>
        <dbReference type="ARBA" id="ARBA00022448"/>
    </source>
</evidence>
<evidence type="ECO:0000313" key="10">
    <source>
        <dbReference type="Proteomes" id="UP001485459"/>
    </source>
</evidence>
<evidence type="ECO:0000256" key="6">
    <source>
        <dbReference type="ARBA" id="ARBA00023136"/>
    </source>
</evidence>
<keyword evidence="4" id="KW-1134">Transmembrane beta strand</keyword>
<gene>
    <name evidence="9" type="ORF">WJU16_10885</name>
</gene>
<dbReference type="EMBL" id="CP149822">
    <property type="protein sequence ID" value="WZN43532.1"/>
    <property type="molecule type" value="Genomic_DNA"/>
</dbReference>
<keyword evidence="3" id="KW-0813">Transport</keyword>
<dbReference type="PANTHER" id="PTHR30026:SF20">
    <property type="entry name" value="OUTER MEMBRANE PROTEIN TOLC"/>
    <property type="match status" value="1"/>
</dbReference>
<dbReference type="RefSeq" id="WP_341838338.1">
    <property type="nucleotide sequence ID" value="NZ_CP149822.1"/>
</dbReference>
<feature type="chain" id="PRO_5045309630" evidence="8">
    <location>
        <begin position="24"/>
        <end position="454"/>
    </location>
</feature>
<keyword evidence="8" id="KW-0732">Signal</keyword>
<dbReference type="SUPFAM" id="SSF56954">
    <property type="entry name" value="Outer membrane efflux proteins (OEP)"/>
    <property type="match status" value="1"/>
</dbReference>
<dbReference type="InterPro" id="IPR051906">
    <property type="entry name" value="TolC-like"/>
</dbReference>
<keyword evidence="5" id="KW-0812">Transmembrane</keyword>
<comment type="similarity">
    <text evidence="2">Belongs to the outer membrane factor (OMF) (TC 1.B.17) family.</text>
</comment>
<dbReference type="PANTHER" id="PTHR30026">
    <property type="entry name" value="OUTER MEMBRANE PROTEIN TOLC"/>
    <property type="match status" value="1"/>
</dbReference>
<keyword evidence="6" id="KW-0472">Membrane</keyword>
<evidence type="ECO:0000256" key="1">
    <source>
        <dbReference type="ARBA" id="ARBA00004442"/>
    </source>
</evidence>
<dbReference type="Proteomes" id="UP001485459">
    <property type="component" value="Chromosome"/>
</dbReference>
<evidence type="ECO:0000256" key="8">
    <source>
        <dbReference type="SAM" id="SignalP"/>
    </source>
</evidence>
<reference evidence="10" key="1">
    <citation type="submission" date="2024-03" db="EMBL/GenBank/DDBJ databases">
        <title>Chitinophaga horti sp. nov., isolated from garden soil.</title>
        <authorList>
            <person name="Lee D.S."/>
            <person name="Han D.M."/>
            <person name="Baek J.H."/>
            <person name="Choi D.G."/>
            <person name="Jeon J.H."/>
            <person name="Jeon C.O."/>
        </authorList>
    </citation>
    <scope>NUCLEOTIDE SEQUENCE [LARGE SCALE GENOMIC DNA]</scope>
    <source>
        <strain evidence="10">GPA1</strain>
    </source>
</reference>
<accession>A0ABZ2YV74</accession>
<sequence>MHFKWKLVALAGTMLHALTCAHAQQQPAVSSEPLRFSAQDAISYALTHQYDIRNAKLDELNQLAVNREVSGLALPQVSATGLFQHNPIIQKQLVDISNFDPSAPKGTTVPIAFGLAYNALGQVDVNQTLFDPSVLVALQARKTLEDLARKGVERSEVEIKAAVYKAYFNVLAADKALGILDSNRVRLNTMLAETREIYKNGLVEKLDVDRLVVQVNNLESQLTRLKQVRETGIAALKFQIGMPVKQPLILTDTLGNNALKADIQEQDAFTYQNRIEYQLLETQRQALEYDLKRYRLQGLPSLYLFGQGGASRATGKFDYFSSQSWYGYVSYGLNLKVPIFTGFQRLRKVDQALIKVRQADIDMEQLRGAIDLEQVNSATTLRNNISTLENEEENIGLAEEVWKTTMIKYREGVGSSVEVINAETALLMAQNNYFTALFNVIVARVDYLKAYGKL</sequence>
<dbReference type="InterPro" id="IPR003423">
    <property type="entry name" value="OMP_efflux"/>
</dbReference>
<name>A0ABZ2YV74_9BACT</name>